<organism evidence="1">
    <name type="scientific">uncultured bacterium fosmid pJB84G2</name>
    <dbReference type="NCBI Taxonomy" id="1478072"/>
    <lineage>
        <taxon>Bacteria</taxon>
        <taxon>environmental samples</taxon>
    </lineage>
</organism>
<dbReference type="InterPro" id="IPR019004">
    <property type="entry name" value="YqeY/Aim41"/>
</dbReference>
<reference evidence="1" key="1">
    <citation type="submission" date="2013-08" db="EMBL/GenBank/DDBJ databases">
        <title>Comparison of modified E. coli strains.</title>
        <authorList>
            <person name="Juergensen J."/>
            <person name="Bonge A."/>
            <person name="Streit W.R."/>
        </authorList>
    </citation>
    <scope>NUCLEOTIDE SEQUENCE</scope>
</reference>
<sequence>MLIDTIKSANIEAMKAHDNVTRGVLSVVMTKYKLQEVELRATGKQIGDAELLSIIQKTLKELADEKEGYIKVNNQERVASIELQEKALQNYLPKQLTKEEILEEINKLDDKSMPSIMKHFKTNFAGKVDMSLVSQVARTL</sequence>
<dbReference type="PANTHER" id="PTHR28055">
    <property type="entry name" value="ALTERED INHERITANCE OF MITOCHONDRIA PROTEIN 41, MITOCHONDRIAL"/>
    <property type="match status" value="1"/>
</dbReference>
<dbReference type="InterPro" id="IPR003789">
    <property type="entry name" value="Asn/Gln_tRNA_amidoTrase-B-like"/>
</dbReference>
<dbReference type="Pfam" id="PF09424">
    <property type="entry name" value="YqeY"/>
    <property type="match status" value="1"/>
</dbReference>
<dbReference type="SUPFAM" id="SSF89095">
    <property type="entry name" value="GatB/YqeY motif"/>
    <property type="match status" value="1"/>
</dbReference>
<dbReference type="EMBL" id="KF540244">
    <property type="protein sequence ID" value="AIF26731.1"/>
    <property type="molecule type" value="Genomic_DNA"/>
</dbReference>
<dbReference type="AlphaFoldDB" id="A0A0H3U893"/>
<evidence type="ECO:0000313" key="1">
    <source>
        <dbReference type="EMBL" id="AIF26731.1"/>
    </source>
</evidence>
<dbReference type="Gene3D" id="1.10.10.410">
    <property type="match status" value="1"/>
</dbReference>
<dbReference type="InterPro" id="IPR023168">
    <property type="entry name" value="GatB_Yqey_C_2"/>
</dbReference>
<dbReference type="InterPro" id="IPR042184">
    <property type="entry name" value="YqeY/Aim41_N"/>
</dbReference>
<dbReference type="Gene3D" id="1.10.1510.10">
    <property type="entry name" value="Uncharacterised protein YqeY/AIM41 PF09424, N-terminal domain"/>
    <property type="match status" value="1"/>
</dbReference>
<protein>
    <submittedName>
        <fullName evidence="1">Uncharacterized protein</fullName>
    </submittedName>
</protein>
<proteinExistence type="predicted"/>
<accession>A0A0H3U893</accession>
<dbReference type="GO" id="GO:0016884">
    <property type="term" value="F:carbon-nitrogen ligase activity, with glutamine as amido-N-donor"/>
    <property type="evidence" value="ECO:0007669"/>
    <property type="project" value="InterPro"/>
</dbReference>
<dbReference type="PANTHER" id="PTHR28055:SF1">
    <property type="entry name" value="ALTERED INHERITANCE OF MITOCHONDRIA PROTEIN 41, MITOCHONDRIAL"/>
    <property type="match status" value="1"/>
</dbReference>
<name>A0A0H3U893_9BACT</name>